<accession>W2THP0</accession>
<dbReference type="OMA" id="QDEQNEW"/>
<protein>
    <recommendedName>
        <fullName evidence="3">CBS domain-containing protein</fullName>
    </recommendedName>
</protein>
<sequence length="90" mass="10303">MQFGHPKQQRKPVFMYDLSQDEQNEWEAARLNEEVDVTDDIDPAPFQIIHSIVSMLQLSKVYVTGRGRLIGVVSFNDARREGLDLVSLGR</sequence>
<keyword evidence="2" id="KW-1185">Reference proteome</keyword>
<name>W2THP0_NECAM</name>
<evidence type="ECO:0000313" key="1">
    <source>
        <dbReference type="EMBL" id="ETN81114.1"/>
    </source>
</evidence>
<dbReference type="Proteomes" id="UP000053676">
    <property type="component" value="Unassembled WGS sequence"/>
</dbReference>
<dbReference type="KEGG" id="nai:NECAME_08699"/>
<dbReference type="OrthoDB" id="5859855at2759"/>
<dbReference type="Gene3D" id="3.10.580.10">
    <property type="entry name" value="CBS-domain"/>
    <property type="match status" value="1"/>
</dbReference>
<reference evidence="2" key="1">
    <citation type="journal article" date="2014" name="Nat. Genet.">
        <title>Genome of the human hookworm Necator americanus.</title>
        <authorList>
            <person name="Tang Y.T."/>
            <person name="Gao X."/>
            <person name="Rosa B.A."/>
            <person name="Abubucker S."/>
            <person name="Hallsworth-Pepin K."/>
            <person name="Martin J."/>
            <person name="Tyagi R."/>
            <person name="Heizer E."/>
            <person name="Zhang X."/>
            <person name="Bhonagiri-Palsikar V."/>
            <person name="Minx P."/>
            <person name="Warren W.C."/>
            <person name="Wang Q."/>
            <person name="Zhan B."/>
            <person name="Hotez P.J."/>
            <person name="Sternberg P.W."/>
            <person name="Dougall A."/>
            <person name="Gaze S.T."/>
            <person name="Mulvenna J."/>
            <person name="Sotillo J."/>
            <person name="Ranganathan S."/>
            <person name="Rabelo E.M."/>
            <person name="Wilson R.K."/>
            <person name="Felgner P.L."/>
            <person name="Bethony J."/>
            <person name="Hawdon J.M."/>
            <person name="Gasser R.B."/>
            <person name="Loukas A."/>
            <person name="Mitreva M."/>
        </authorList>
    </citation>
    <scope>NUCLEOTIDE SEQUENCE [LARGE SCALE GENOMIC DNA]</scope>
</reference>
<organism evidence="1 2">
    <name type="scientific">Necator americanus</name>
    <name type="common">Human hookworm</name>
    <dbReference type="NCBI Taxonomy" id="51031"/>
    <lineage>
        <taxon>Eukaryota</taxon>
        <taxon>Metazoa</taxon>
        <taxon>Ecdysozoa</taxon>
        <taxon>Nematoda</taxon>
        <taxon>Chromadorea</taxon>
        <taxon>Rhabditida</taxon>
        <taxon>Rhabditina</taxon>
        <taxon>Rhabditomorpha</taxon>
        <taxon>Strongyloidea</taxon>
        <taxon>Ancylostomatidae</taxon>
        <taxon>Bunostominae</taxon>
        <taxon>Necator</taxon>
    </lineage>
</organism>
<dbReference type="InterPro" id="IPR046342">
    <property type="entry name" value="CBS_dom_sf"/>
</dbReference>
<evidence type="ECO:0000313" key="2">
    <source>
        <dbReference type="Proteomes" id="UP000053676"/>
    </source>
</evidence>
<dbReference type="AlphaFoldDB" id="W2THP0"/>
<evidence type="ECO:0008006" key="3">
    <source>
        <dbReference type="Google" id="ProtNLM"/>
    </source>
</evidence>
<dbReference type="EMBL" id="KI658834">
    <property type="protein sequence ID" value="ETN81114.1"/>
    <property type="molecule type" value="Genomic_DNA"/>
</dbReference>
<gene>
    <name evidence="1" type="ORF">NECAME_08699</name>
</gene>
<proteinExistence type="predicted"/>